<dbReference type="InterPro" id="IPR011335">
    <property type="entry name" value="Restrct_endonuc-II-like"/>
</dbReference>
<dbReference type="InterPro" id="IPR011856">
    <property type="entry name" value="tRNA_endonuc-like_dom_sf"/>
</dbReference>
<dbReference type="Pfam" id="PF02021">
    <property type="entry name" value="UPF0102"/>
    <property type="match status" value="1"/>
</dbReference>
<comment type="similarity">
    <text evidence="1 2">Belongs to the UPF0102 family.</text>
</comment>
<reference evidence="3 4" key="1">
    <citation type="journal article" date="2022" name="Environ. Microbiol. Rep.">
        <title>Eco-phylogenetic analyses reveal divergent evolution of vitamin B12 metabolism in the marine bacterial family 'Psychromonadaceae'.</title>
        <authorList>
            <person name="Jin X."/>
            <person name="Yang Y."/>
            <person name="Cao H."/>
            <person name="Gao B."/>
            <person name="Zhao Z."/>
        </authorList>
    </citation>
    <scope>NUCLEOTIDE SEQUENCE [LARGE SCALE GENOMIC DNA]</scope>
    <source>
        <strain evidence="3 4">MKS20</strain>
    </source>
</reference>
<accession>A0ABS8WCN5</accession>
<dbReference type="NCBIfam" id="TIGR00252">
    <property type="entry name" value="YraN family protein"/>
    <property type="match status" value="1"/>
</dbReference>
<keyword evidence="4" id="KW-1185">Reference proteome</keyword>
<dbReference type="NCBIfam" id="NF009150">
    <property type="entry name" value="PRK12497.1-3"/>
    <property type="match status" value="1"/>
</dbReference>
<evidence type="ECO:0000313" key="4">
    <source>
        <dbReference type="Proteomes" id="UP001201273"/>
    </source>
</evidence>
<dbReference type="Proteomes" id="UP001201273">
    <property type="component" value="Unassembled WGS sequence"/>
</dbReference>
<organism evidence="3 4">
    <name type="scientific">Motilimonas cestriensis</name>
    <dbReference type="NCBI Taxonomy" id="2742685"/>
    <lineage>
        <taxon>Bacteria</taxon>
        <taxon>Pseudomonadati</taxon>
        <taxon>Pseudomonadota</taxon>
        <taxon>Gammaproteobacteria</taxon>
        <taxon>Alteromonadales</taxon>
        <taxon>Alteromonadales genera incertae sedis</taxon>
        <taxon>Motilimonas</taxon>
    </lineage>
</organism>
<dbReference type="SUPFAM" id="SSF52980">
    <property type="entry name" value="Restriction endonuclease-like"/>
    <property type="match status" value="1"/>
</dbReference>
<evidence type="ECO:0000256" key="2">
    <source>
        <dbReference type="HAMAP-Rule" id="MF_00048"/>
    </source>
</evidence>
<sequence>MRAIIKRQTGDQYEQQACDFLISAGLSLVCKNYTSRFGEIDLIMQHGDTLVFVEVRYRAGAEFGGALASVTRSKQRRIIKAAKSYLMQRPFEVYCRFDVVAFESQQAPIWLQNAFQE</sequence>
<name>A0ABS8WCN5_9GAMM</name>
<evidence type="ECO:0000256" key="1">
    <source>
        <dbReference type="ARBA" id="ARBA00006738"/>
    </source>
</evidence>
<proteinExistence type="inferred from homology"/>
<evidence type="ECO:0000313" key="3">
    <source>
        <dbReference type="EMBL" id="MCE2596087.1"/>
    </source>
</evidence>
<protein>
    <recommendedName>
        <fullName evidence="2">UPF0102 protein K6Y31_14835</fullName>
    </recommendedName>
</protein>
<dbReference type="PANTHER" id="PTHR34039:SF1">
    <property type="entry name" value="UPF0102 PROTEIN YRAN"/>
    <property type="match status" value="1"/>
</dbReference>
<gene>
    <name evidence="3" type="ORF">K6Y31_14835</name>
</gene>
<dbReference type="Gene3D" id="3.40.1350.10">
    <property type="match status" value="1"/>
</dbReference>
<comment type="caution">
    <text evidence="3">The sequence shown here is derived from an EMBL/GenBank/DDBJ whole genome shotgun (WGS) entry which is preliminary data.</text>
</comment>
<dbReference type="InterPro" id="IPR003509">
    <property type="entry name" value="UPF0102_YraN-like"/>
</dbReference>
<dbReference type="CDD" id="cd20736">
    <property type="entry name" value="PoNe_Nuclease"/>
    <property type="match status" value="1"/>
</dbReference>
<dbReference type="RefSeq" id="WP_233053740.1">
    <property type="nucleotide sequence ID" value="NZ_JAIMJA010000015.1"/>
</dbReference>
<dbReference type="PANTHER" id="PTHR34039">
    <property type="entry name" value="UPF0102 PROTEIN YRAN"/>
    <property type="match status" value="1"/>
</dbReference>
<dbReference type="HAMAP" id="MF_00048">
    <property type="entry name" value="UPF0102"/>
    <property type="match status" value="1"/>
</dbReference>
<dbReference type="EMBL" id="JAIMJA010000015">
    <property type="protein sequence ID" value="MCE2596087.1"/>
    <property type="molecule type" value="Genomic_DNA"/>
</dbReference>